<dbReference type="Pfam" id="PF13116">
    <property type="entry name" value="YhdP"/>
    <property type="match status" value="1"/>
</dbReference>
<protein>
    <submittedName>
        <fullName evidence="2">DUF3971 domain-containing protein</fullName>
    </submittedName>
</protein>
<dbReference type="PANTHER" id="PTHR38690:SF1">
    <property type="entry name" value="PROTEASE"/>
    <property type="match status" value="1"/>
</dbReference>
<gene>
    <name evidence="2" type="ORF">NYF23_02865</name>
</gene>
<dbReference type="InterPro" id="IPR025263">
    <property type="entry name" value="YhdP_central"/>
</dbReference>
<reference evidence="2" key="1">
    <citation type="submission" date="2022-08" db="EMBL/GenBank/DDBJ databases">
        <title>Catabolic pathway analysis in culturable SAR92 clade bacteria reveals their overlooked roles in DMSP degradation in coastal seas.</title>
        <authorList>
            <person name="He X."/>
            <person name="Zhang X."/>
            <person name="Zhang Y."/>
        </authorList>
    </citation>
    <scope>NUCLEOTIDE SEQUENCE</scope>
    <source>
        <strain evidence="2">H455</strain>
    </source>
</reference>
<organism evidence="2 3">
    <name type="scientific">SAR92 clade bacterium H455</name>
    <dbReference type="NCBI Taxonomy" id="2974818"/>
    <lineage>
        <taxon>Bacteria</taxon>
        <taxon>Pseudomonadati</taxon>
        <taxon>Pseudomonadota</taxon>
        <taxon>Gammaproteobacteria</taxon>
        <taxon>Cellvibrionales</taxon>
        <taxon>Porticoccaceae</taxon>
        <taxon>SAR92 clade</taxon>
    </lineage>
</organism>
<dbReference type="Proteomes" id="UP001059934">
    <property type="component" value="Chromosome"/>
</dbReference>
<dbReference type="PANTHER" id="PTHR38690">
    <property type="entry name" value="PROTEASE-RELATED"/>
    <property type="match status" value="1"/>
</dbReference>
<evidence type="ECO:0000313" key="2">
    <source>
        <dbReference type="EMBL" id="UVW35563.1"/>
    </source>
</evidence>
<dbReference type="InterPro" id="IPR011836">
    <property type="entry name" value="YhdP"/>
</dbReference>
<name>A0ABY5TTC7_9GAMM</name>
<sequence>MASMGTALKTSMRWLWLTLALLIIGTVILVVIGRQTIAYVDNVRQPVEQFLRQQIGLQVKLGELRGEWPRLVPIIEVDQLSIAAANAPDNESPMLSLEGARADLDLFNSLLHGSPIWRELAVAKLALTLVEDKVGRWSLKGFTSERDTDLSLIVDPLTYSRLIRFDDVQTKLEFYSGKSMVLSARNVAMENAQDFHRAELSVSTLDDALVPSEKALASASPAYLLIEGQGDLTDIESFSAEGYLRFDDLNLSEPLADLVRSLMPELFANLPDFKANAEGEIWVALHPGGAMDFEGNLAVGEVPLNWLADVPPVTEIKTEVTGWYTPGSDWGARLQDFSFSWSDTSIEPLNLVFNQRLGSRWHDFDLSVNHLDLTLMSELLYTTRIADQKILDIVDRLKPQGMVDALTLGHDEIGYYASANLQGLGITSWKKAPGVKGLDGYLEVYGRHGLLSVADTDGFEALFPTVYKDYQTIEKAQGTINFFWDEANKQLRLRSDVMRAEVDAGIASILFSIEQPIPSQGNPPSVSLLIGGRDLDAKKHSKYLPYRMPGQLRKWLQESILDGHVDEFGLLIRTQPPRLEPMAKTTQLMVKMRGADINYDPKWTGIRDAKNLVLVDDTYTEVDVYSGTVGDTSISSTKVIYDRFGPNKAPAITVSADVEGDLGAAMTLLTESPLQSRLGALIGWDFSGKMASHLDLLIPLRAVAGEPLEPQYNVAASVKSGSLSIPGGPIAVEEINGRLNFSLDKGLYGDGVSANFWQRPVLADLYKSDGDQKIAVTGTLLPESLHQLVDFPWQEVVKGVVAVDSLITIPGADDQQQVAEAPITLQINSQLKGVELDLPQPLAKTAAQSQDLSVTLSFAPEFERLQATLARRSDGLTTSADLDFDLRFGKAGLSGAHIRYDREPEEPQEGIVRVSGYLPTTDLTLWQPLIGLFQRSESTAKASWIPMFDLHLDQMDLASLQLQDIQGIASLRDGILDLNFVTDLADGQLLMSTADAEQVPVLNLTRLMVPEALLEKSVSESTIDPRQFIALDFSVDRLQIADEEWGSIGFKLRPEISGAAFSDIRGNLLGLQPGLFDNQPATEFFWGFDGSDYASRLVGPVGIGNIEEFLDLGLNVPRVVDSKSGRFVFDLAWQDQPWNISRDNLSGEFQIELKEGSFYRSTGGAGAALKMVSLVNFANWLRRLKLDFSDVTGQNLSYNKLSGTLEFNQGVARFKQPLRMAMPSGRMSMDGEFDLLNEVVDARLVATLPVATNLPWVVALLGGLPAAAGVYVTSKLVEKQVDRLSSISYTLSGPWDDVEVSVDRIFAADLKGNDAKVPKESKVDTEAKRVLENDQ</sequence>
<evidence type="ECO:0000313" key="3">
    <source>
        <dbReference type="Proteomes" id="UP001059934"/>
    </source>
</evidence>
<keyword evidence="3" id="KW-1185">Reference proteome</keyword>
<dbReference type="EMBL" id="CP103416">
    <property type="protein sequence ID" value="UVW35563.1"/>
    <property type="molecule type" value="Genomic_DNA"/>
</dbReference>
<evidence type="ECO:0000259" key="1">
    <source>
        <dbReference type="Pfam" id="PF13116"/>
    </source>
</evidence>
<accession>A0ABY5TTC7</accession>
<feature type="domain" description="YhdP central" evidence="1">
    <location>
        <begin position="4"/>
        <end position="1297"/>
    </location>
</feature>
<proteinExistence type="predicted"/>